<sequence>MTTPPSQKSTLHYKLLNGTTPISFDVYFPDPISPIVISTDSESGPIPIPVVIYFHGGGLCVGNRESWFPTWLYRRVISLGYAFLSADHRLLPPATGHEIVQDLKDLFYFLSTTEVSIHPYKFKLDTNKIAVSGSSAGGLCAYLAAMHCSPKPKAIVSMYGMGGNFLTPHYFTPKEKPFFRGRDLLDPADFSDYLYPFPNGPLPPLSESHLAYHPQTYRIPGYPANKRMLLSRLYLQLGVYLDYYTGMHQPSLSLSLRQHTVEDTPGRLVAPEHHSLFPQLQMTGENPWPPTMLLHGKLDTAVPVGESRYLKDLLLSANVPVELVEFDEQEHNFDYQPDAEERWAEKFDGVKYFLKKHLGSEAEVILD</sequence>
<evidence type="ECO:0000256" key="1">
    <source>
        <dbReference type="ARBA" id="ARBA00022801"/>
    </source>
</evidence>
<dbReference type="GO" id="GO:0016787">
    <property type="term" value="F:hydrolase activity"/>
    <property type="evidence" value="ECO:0007669"/>
    <property type="project" value="UniProtKB-KW"/>
</dbReference>
<dbReference type="InterPro" id="IPR029058">
    <property type="entry name" value="AB_hydrolase_fold"/>
</dbReference>
<evidence type="ECO:0000259" key="2">
    <source>
        <dbReference type="Pfam" id="PF20434"/>
    </source>
</evidence>
<accession>A0A8H8CHG3</accession>
<dbReference type="PANTHER" id="PTHR48081:SF3">
    <property type="entry name" value="ALPHA_BETA HYDROLASE FOLD-3 DOMAIN-CONTAINING PROTEIN"/>
    <property type="match status" value="1"/>
</dbReference>
<comment type="caution">
    <text evidence="3">The sequence shown here is derived from an EMBL/GenBank/DDBJ whole genome shotgun (WGS) entry which is preliminary data.</text>
</comment>
<name>A0A8H8CHG3_PSICU</name>
<dbReference type="EMBL" id="JAFIQS010000010">
    <property type="protein sequence ID" value="KAG5165170.1"/>
    <property type="molecule type" value="Genomic_DNA"/>
</dbReference>
<dbReference type="SUPFAM" id="SSF53474">
    <property type="entry name" value="alpha/beta-Hydrolases"/>
    <property type="match status" value="1"/>
</dbReference>
<reference evidence="3" key="1">
    <citation type="submission" date="2021-02" db="EMBL/GenBank/DDBJ databases">
        <title>Psilocybe cubensis genome.</title>
        <authorList>
            <person name="Mckernan K.J."/>
            <person name="Crawford S."/>
            <person name="Trippe A."/>
            <person name="Kane L.T."/>
            <person name="Mclaughlin S."/>
        </authorList>
    </citation>
    <scope>NUCLEOTIDE SEQUENCE [LARGE SCALE GENOMIC DNA]</scope>
    <source>
        <strain evidence="3">MGC-MH-2018</strain>
    </source>
</reference>
<dbReference type="InterPro" id="IPR050300">
    <property type="entry name" value="GDXG_lipolytic_enzyme"/>
</dbReference>
<dbReference type="Pfam" id="PF20434">
    <property type="entry name" value="BD-FAE"/>
    <property type="match status" value="1"/>
</dbReference>
<protein>
    <recommendedName>
        <fullName evidence="2">BD-FAE-like domain-containing protein</fullName>
    </recommendedName>
</protein>
<dbReference type="InterPro" id="IPR049492">
    <property type="entry name" value="BD-FAE-like_dom"/>
</dbReference>
<gene>
    <name evidence="3" type="ORF">JR316_009866</name>
</gene>
<evidence type="ECO:0000313" key="3">
    <source>
        <dbReference type="EMBL" id="KAG5165170.1"/>
    </source>
</evidence>
<dbReference type="AlphaFoldDB" id="A0A8H8CHG3"/>
<dbReference type="Gene3D" id="3.40.50.1820">
    <property type="entry name" value="alpha/beta hydrolase"/>
    <property type="match status" value="1"/>
</dbReference>
<organism evidence="3">
    <name type="scientific">Psilocybe cubensis</name>
    <name type="common">Psychedelic mushroom</name>
    <name type="synonym">Stropharia cubensis</name>
    <dbReference type="NCBI Taxonomy" id="181762"/>
    <lineage>
        <taxon>Eukaryota</taxon>
        <taxon>Fungi</taxon>
        <taxon>Dikarya</taxon>
        <taxon>Basidiomycota</taxon>
        <taxon>Agaricomycotina</taxon>
        <taxon>Agaricomycetes</taxon>
        <taxon>Agaricomycetidae</taxon>
        <taxon>Agaricales</taxon>
        <taxon>Agaricineae</taxon>
        <taxon>Strophariaceae</taxon>
        <taxon>Psilocybe</taxon>
    </lineage>
</organism>
<dbReference type="OrthoDB" id="19653at2759"/>
<proteinExistence type="predicted"/>
<keyword evidence="1" id="KW-0378">Hydrolase</keyword>
<dbReference type="PANTHER" id="PTHR48081">
    <property type="entry name" value="AB HYDROLASE SUPERFAMILY PROTEIN C4A8.06C"/>
    <property type="match status" value="1"/>
</dbReference>
<feature type="domain" description="BD-FAE-like" evidence="2">
    <location>
        <begin position="47"/>
        <end position="147"/>
    </location>
</feature>